<keyword evidence="3 6" id="KW-0808">Transferase</keyword>
<dbReference type="InterPro" id="IPR059117">
    <property type="entry name" value="APS_kinase_dom"/>
</dbReference>
<organism evidence="8">
    <name type="scientific">Demequina capsici</name>
    <dbReference type="NCBI Taxonomy" id="3075620"/>
    <lineage>
        <taxon>Bacteria</taxon>
        <taxon>Bacillati</taxon>
        <taxon>Actinomycetota</taxon>
        <taxon>Actinomycetes</taxon>
        <taxon>Micrococcales</taxon>
        <taxon>Demequinaceae</taxon>
        <taxon>Demequina</taxon>
    </lineage>
</organism>
<dbReference type="KEGG" id="dcp:RN607_13350"/>
<proteinExistence type="inferred from homology"/>
<comment type="function">
    <text evidence="6">Catalyzes the synthesis of activated sulfate.</text>
</comment>
<evidence type="ECO:0000256" key="5">
    <source>
        <dbReference type="ARBA" id="ARBA00022840"/>
    </source>
</evidence>
<sequence length="366" mass="38980">MTDHRLTALQLHDLELMVAGSLEPVATLPSEPGGMALQVPSADGPVMLLDRESTPVARVDVVATQADDDAWWVAGPVTLLRPLAAFDFARLRPGASQPLSEPATMLIGDTAPLPRGDAPLIVVDTGDARALARAVTRAERAGHPVRVMPEPSAAARAGDERADVLARLASLAFGVSVELSVSDQSVGDGIVVLLTGLSGSGKSTIAKELAQRLRVESDQHVTLLDGDEVRAVLSTGLGFSHDDRMMNVRRIGWVAALVAEHGGIAISAPIAPYEAMRAEMRERVAKVGRFVLVHVSTPLEVCEARDRKGLYAKARAGLIKEFTGISDPYEQPTDADVVITEDLSPAQAADRIIRAMAPRHDLEYQI</sequence>
<dbReference type="EMBL" id="CP134880">
    <property type="protein sequence ID" value="WNM27171.1"/>
    <property type="molecule type" value="Genomic_DNA"/>
</dbReference>
<dbReference type="GO" id="GO:0005524">
    <property type="term" value="F:ATP binding"/>
    <property type="evidence" value="ECO:0007669"/>
    <property type="project" value="UniProtKB-KW"/>
</dbReference>
<dbReference type="GO" id="GO:0004781">
    <property type="term" value="F:sulfate adenylyltransferase (ATP) activity"/>
    <property type="evidence" value="ECO:0007669"/>
    <property type="project" value="TreeGrafter"/>
</dbReference>
<keyword evidence="5 6" id="KW-0067">ATP-binding</keyword>
<comment type="pathway">
    <text evidence="6">Sulfur metabolism; hydrogen sulfide biosynthesis; sulfite from sulfate: step 2/3.</text>
</comment>
<dbReference type="EC" id="2.7.1.25" evidence="2 6"/>
<protein>
    <recommendedName>
        <fullName evidence="2 6">Adenylyl-sulfate kinase</fullName>
        <ecNumber evidence="2 6">2.7.1.25</ecNumber>
    </recommendedName>
</protein>
<evidence type="ECO:0000256" key="4">
    <source>
        <dbReference type="ARBA" id="ARBA00022741"/>
    </source>
</evidence>
<evidence type="ECO:0000259" key="7">
    <source>
        <dbReference type="Pfam" id="PF01583"/>
    </source>
</evidence>
<comment type="similarity">
    <text evidence="6">Belongs to the APS kinase family.</text>
</comment>
<dbReference type="CDD" id="cd02027">
    <property type="entry name" value="APSK"/>
    <property type="match status" value="1"/>
</dbReference>
<evidence type="ECO:0000256" key="6">
    <source>
        <dbReference type="RuleBase" id="RU004347"/>
    </source>
</evidence>
<dbReference type="GO" id="GO:0004020">
    <property type="term" value="F:adenylylsulfate kinase activity"/>
    <property type="evidence" value="ECO:0007669"/>
    <property type="project" value="UniProtKB-EC"/>
</dbReference>
<comment type="catalytic activity">
    <reaction evidence="1 6">
        <text>adenosine 5'-phosphosulfate + ATP = 3'-phosphoadenylyl sulfate + ADP + H(+)</text>
        <dbReference type="Rhea" id="RHEA:24152"/>
        <dbReference type="ChEBI" id="CHEBI:15378"/>
        <dbReference type="ChEBI" id="CHEBI:30616"/>
        <dbReference type="ChEBI" id="CHEBI:58243"/>
        <dbReference type="ChEBI" id="CHEBI:58339"/>
        <dbReference type="ChEBI" id="CHEBI:456216"/>
        <dbReference type="EC" id="2.7.1.25"/>
    </reaction>
</comment>
<evidence type="ECO:0000256" key="1">
    <source>
        <dbReference type="ARBA" id="ARBA00001823"/>
    </source>
</evidence>
<keyword evidence="4 6" id="KW-0547">Nucleotide-binding</keyword>
<dbReference type="Gene3D" id="3.40.50.300">
    <property type="entry name" value="P-loop containing nucleotide triphosphate hydrolases"/>
    <property type="match status" value="1"/>
</dbReference>
<dbReference type="NCBIfam" id="TIGR00455">
    <property type="entry name" value="apsK"/>
    <property type="match status" value="1"/>
</dbReference>
<dbReference type="Proteomes" id="UP001303408">
    <property type="component" value="Chromosome"/>
</dbReference>
<dbReference type="GO" id="GO:0005737">
    <property type="term" value="C:cytoplasm"/>
    <property type="evidence" value="ECO:0007669"/>
    <property type="project" value="TreeGrafter"/>
</dbReference>
<dbReference type="PANTHER" id="PTHR42700">
    <property type="entry name" value="SULFATE ADENYLYLTRANSFERASE"/>
    <property type="match status" value="1"/>
</dbReference>
<dbReference type="NCBIfam" id="NF003013">
    <property type="entry name" value="PRK03846.1"/>
    <property type="match status" value="1"/>
</dbReference>
<accession>A0AA96FAI3</accession>
<dbReference type="InterPro" id="IPR027417">
    <property type="entry name" value="P-loop_NTPase"/>
</dbReference>
<evidence type="ECO:0000256" key="3">
    <source>
        <dbReference type="ARBA" id="ARBA00022679"/>
    </source>
</evidence>
<gene>
    <name evidence="8" type="primary">cysC</name>
    <name evidence="8" type="ORF">RN607_13350</name>
</gene>
<reference evidence="8" key="1">
    <citation type="submission" date="2023-09" db="EMBL/GenBank/DDBJ databases">
        <title>Demequina sp. a novel bacteria isolated from Capsicum annuum.</title>
        <authorList>
            <person name="Humaira Z."/>
            <person name="Lee J."/>
            <person name="Cho D."/>
        </authorList>
    </citation>
    <scope>NUCLEOTIDE SEQUENCE</scope>
    <source>
        <strain evidence="8">PMTSA13</strain>
    </source>
</reference>
<dbReference type="AlphaFoldDB" id="A0AA96FAI3"/>
<dbReference type="InterPro" id="IPR002891">
    <property type="entry name" value="APS"/>
</dbReference>
<evidence type="ECO:0000256" key="2">
    <source>
        <dbReference type="ARBA" id="ARBA00012121"/>
    </source>
</evidence>
<dbReference type="PANTHER" id="PTHR42700:SF1">
    <property type="entry name" value="SULFATE ADENYLYLTRANSFERASE"/>
    <property type="match status" value="1"/>
</dbReference>
<dbReference type="Pfam" id="PF01583">
    <property type="entry name" value="APS_kinase"/>
    <property type="match status" value="1"/>
</dbReference>
<dbReference type="SUPFAM" id="SSF52540">
    <property type="entry name" value="P-loop containing nucleoside triphosphate hydrolases"/>
    <property type="match status" value="1"/>
</dbReference>
<dbReference type="GO" id="GO:0019379">
    <property type="term" value="P:sulfate assimilation, phosphoadenylyl sulfate reduction by phosphoadenylyl-sulfate reductase (thioredoxin)"/>
    <property type="evidence" value="ECO:0007669"/>
    <property type="project" value="TreeGrafter"/>
</dbReference>
<feature type="domain" description="APS kinase" evidence="7">
    <location>
        <begin position="189"/>
        <end position="339"/>
    </location>
</feature>
<name>A0AA96FAI3_9MICO</name>
<dbReference type="GO" id="GO:0010134">
    <property type="term" value="P:sulfate assimilation via adenylyl sulfate reduction"/>
    <property type="evidence" value="ECO:0007669"/>
    <property type="project" value="TreeGrafter"/>
</dbReference>
<dbReference type="InterPro" id="IPR050512">
    <property type="entry name" value="Sulf_AdTrans/APS_kinase"/>
</dbReference>
<keyword evidence="6 8" id="KW-0418">Kinase</keyword>
<evidence type="ECO:0000313" key="8">
    <source>
        <dbReference type="EMBL" id="WNM27171.1"/>
    </source>
</evidence>
<dbReference type="RefSeq" id="WP_313543120.1">
    <property type="nucleotide sequence ID" value="NZ_CP134880.1"/>
</dbReference>